<accession>A0A2L2TII7</accession>
<reference evidence="2" key="1">
    <citation type="submission" date="2014-10" db="EMBL/GenBank/DDBJ databases">
        <authorList>
            <person name="King R."/>
        </authorList>
    </citation>
    <scope>NUCLEOTIDE SEQUENCE [LARGE SCALE GENOMIC DNA]</scope>
    <source>
        <strain evidence="2">A3/5</strain>
    </source>
</reference>
<keyword evidence="2" id="KW-1185">Reference proteome</keyword>
<proteinExistence type="predicted"/>
<evidence type="ECO:0000313" key="1">
    <source>
        <dbReference type="EMBL" id="CEI62836.1"/>
    </source>
</evidence>
<name>A0A2L2TII7_9HYPO</name>
<evidence type="ECO:0000313" key="2">
    <source>
        <dbReference type="Proteomes" id="UP000245910"/>
    </source>
</evidence>
<organism evidence="1 2">
    <name type="scientific">Fusarium venenatum</name>
    <dbReference type="NCBI Taxonomy" id="56646"/>
    <lineage>
        <taxon>Eukaryota</taxon>
        <taxon>Fungi</taxon>
        <taxon>Dikarya</taxon>
        <taxon>Ascomycota</taxon>
        <taxon>Pezizomycotina</taxon>
        <taxon>Sordariomycetes</taxon>
        <taxon>Hypocreomycetidae</taxon>
        <taxon>Hypocreales</taxon>
        <taxon>Nectriaceae</taxon>
        <taxon>Fusarium</taxon>
    </lineage>
</organism>
<dbReference type="EMBL" id="LN649230">
    <property type="protein sequence ID" value="CEI62836.1"/>
    <property type="molecule type" value="Genomic_DNA"/>
</dbReference>
<protein>
    <submittedName>
        <fullName evidence="1">Uncharacterized protein</fullName>
    </submittedName>
</protein>
<dbReference type="AlphaFoldDB" id="A0A2L2TII7"/>
<sequence length="70" mass="8029">MTDEVIEVLYFYKTPLVDRRLLAGDDFGAKIRGPVVDIARRRHCVVMATKEMFKMVQIRSDLEEAKKASA</sequence>
<dbReference type="Proteomes" id="UP000245910">
    <property type="component" value="Chromosome II"/>
</dbReference>